<feature type="domain" description="PhoU" evidence="7">
    <location>
        <begin position="361"/>
        <end position="439"/>
    </location>
</feature>
<protein>
    <submittedName>
        <fullName evidence="8">Na/Pi cotransporter family protein</fullName>
    </submittedName>
</protein>
<keyword evidence="2" id="KW-1003">Cell membrane</keyword>
<evidence type="ECO:0000259" key="7">
    <source>
        <dbReference type="Pfam" id="PF01895"/>
    </source>
</evidence>
<feature type="transmembrane region" description="Helical" evidence="6">
    <location>
        <begin position="114"/>
        <end position="129"/>
    </location>
</feature>
<dbReference type="RefSeq" id="WP_138843325.1">
    <property type="nucleotide sequence ID" value="NZ_VCPD01000004.1"/>
</dbReference>
<reference evidence="8 9" key="1">
    <citation type="submission" date="2019-05" db="EMBL/GenBank/DDBJ databases">
        <title>Ruegeria sp. nov., isolated from tidal flat.</title>
        <authorList>
            <person name="Kim W."/>
        </authorList>
    </citation>
    <scope>NUCLEOTIDE SEQUENCE [LARGE SCALE GENOMIC DNA]</scope>
    <source>
        <strain evidence="8 9">CAU 1488</strain>
    </source>
</reference>
<dbReference type="Pfam" id="PF01895">
    <property type="entry name" value="PhoU"/>
    <property type="match status" value="1"/>
</dbReference>
<dbReference type="PANTHER" id="PTHR10010:SF46">
    <property type="entry name" value="SODIUM-DEPENDENT PHOSPHATE TRANSPORT PROTEIN 2B"/>
    <property type="match status" value="1"/>
</dbReference>
<proteinExistence type="predicted"/>
<dbReference type="SUPFAM" id="SSF109755">
    <property type="entry name" value="PhoU-like"/>
    <property type="match status" value="1"/>
</dbReference>
<dbReference type="InterPro" id="IPR038078">
    <property type="entry name" value="PhoU-like_sf"/>
</dbReference>
<feature type="transmembrane region" description="Helical" evidence="6">
    <location>
        <begin position="215"/>
        <end position="235"/>
    </location>
</feature>
<comment type="subcellular location">
    <subcellularLocation>
        <location evidence="1">Cell membrane</location>
        <topology evidence="1">Multi-pass membrane protein</topology>
    </subcellularLocation>
</comment>
<dbReference type="Pfam" id="PF02690">
    <property type="entry name" value="Na_Pi_cotrans"/>
    <property type="match status" value="2"/>
</dbReference>
<evidence type="ECO:0000256" key="5">
    <source>
        <dbReference type="ARBA" id="ARBA00023136"/>
    </source>
</evidence>
<dbReference type="NCBIfam" id="TIGR00704">
    <property type="entry name" value="NaPi_cotrn_rel"/>
    <property type="match status" value="1"/>
</dbReference>
<dbReference type="NCBIfam" id="NF037997">
    <property type="entry name" value="Na_Pi_symport"/>
    <property type="match status" value="1"/>
</dbReference>
<dbReference type="InterPro" id="IPR026022">
    <property type="entry name" value="PhoU_dom"/>
</dbReference>
<evidence type="ECO:0000256" key="3">
    <source>
        <dbReference type="ARBA" id="ARBA00022692"/>
    </source>
</evidence>
<evidence type="ECO:0000256" key="1">
    <source>
        <dbReference type="ARBA" id="ARBA00004651"/>
    </source>
</evidence>
<comment type="caution">
    <text evidence="8">The sequence shown here is derived from an EMBL/GenBank/DDBJ whole genome shotgun (WGS) entry which is preliminary data.</text>
</comment>
<accession>A0ABY2WWZ1</accession>
<organism evidence="8 9">
    <name type="scientific">Ruegeria sediminis</name>
    <dbReference type="NCBI Taxonomy" id="2583820"/>
    <lineage>
        <taxon>Bacteria</taxon>
        <taxon>Pseudomonadati</taxon>
        <taxon>Pseudomonadota</taxon>
        <taxon>Alphaproteobacteria</taxon>
        <taxon>Rhodobacterales</taxon>
        <taxon>Roseobacteraceae</taxon>
        <taxon>Ruegeria</taxon>
    </lineage>
</organism>
<feature type="transmembrane region" description="Helical" evidence="6">
    <location>
        <begin position="141"/>
        <end position="161"/>
    </location>
</feature>
<feature type="transmembrane region" description="Helical" evidence="6">
    <location>
        <begin position="52"/>
        <end position="78"/>
    </location>
</feature>
<evidence type="ECO:0000313" key="8">
    <source>
        <dbReference type="EMBL" id="TMV07248.1"/>
    </source>
</evidence>
<feature type="transmembrane region" description="Helical" evidence="6">
    <location>
        <begin position="181"/>
        <end position="203"/>
    </location>
</feature>
<evidence type="ECO:0000256" key="4">
    <source>
        <dbReference type="ARBA" id="ARBA00022989"/>
    </source>
</evidence>
<name>A0ABY2WWZ1_9RHOB</name>
<keyword evidence="9" id="KW-1185">Reference proteome</keyword>
<keyword evidence="4 6" id="KW-1133">Transmembrane helix</keyword>
<keyword evidence="3 6" id="KW-0812">Transmembrane</keyword>
<dbReference type="InterPro" id="IPR004633">
    <property type="entry name" value="NaPi_cotrn-rel/YqeW-like"/>
</dbReference>
<evidence type="ECO:0000313" key="9">
    <source>
        <dbReference type="Proteomes" id="UP001193035"/>
    </source>
</evidence>
<evidence type="ECO:0000256" key="6">
    <source>
        <dbReference type="SAM" id="Phobius"/>
    </source>
</evidence>
<dbReference type="PANTHER" id="PTHR10010">
    <property type="entry name" value="SOLUTE CARRIER FAMILY 34 SODIUM PHOSPHATE , MEMBER 2-RELATED"/>
    <property type="match status" value="1"/>
</dbReference>
<dbReference type="EMBL" id="VCPD01000004">
    <property type="protein sequence ID" value="TMV07248.1"/>
    <property type="molecule type" value="Genomic_DNA"/>
</dbReference>
<dbReference type="InterPro" id="IPR003841">
    <property type="entry name" value="Na/Pi_transpt"/>
</dbReference>
<evidence type="ECO:0000256" key="2">
    <source>
        <dbReference type="ARBA" id="ARBA00022475"/>
    </source>
</evidence>
<dbReference type="Gene3D" id="1.20.58.220">
    <property type="entry name" value="Phosphate transport system protein phou homolog 2, domain 2"/>
    <property type="match status" value="1"/>
</dbReference>
<feature type="transmembrane region" description="Helical" evidence="6">
    <location>
        <begin position="241"/>
        <end position="262"/>
    </location>
</feature>
<dbReference type="Proteomes" id="UP001193035">
    <property type="component" value="Unassembled WGS sequence"/>
</dbReference>
<keyword evidence="5 6" id="KW-0472">Membrane</keyword>
<gene>
    <name evidence="8" type="ORF">FGK63_14195</name>
</gene>
<sequence>MTVELDQYALISGLVGGLALFLLGLDILTRSLKQVAGDYMKHLLARFTENRFFGLITGAAVTAIIQSSSITTVLLVGFISAGLMTTAQSVAVILGANIGTTITAQVLAFKVTQLAMPLLALGFFTSFVAQRQETREYGRILLGLGLVFFGMAIMSETMAPLQSYRPFFDFMQSLENPMTAALTGAIFTAVVQSSSATTGILVVMAGQGLIGLETAIALALGANVGTCVTALLAAIGKPPEAVRAAVVHTLFNLAGVVIWIGFVGQLADLSRLISPAYPDLAPALRGPAEVPRQLANAHTLFNVANALLFIGFTRQITRLVEWMVPDRPDKTPPSFAPRHLDPQLLSVPAIALDAVRLEVLHQGEQVRDMLAAAVPTVTSGSPLQIDRLQVMDRPVDLLHREIIAYLRQISLGSLSVEQSDLLMALARISNDLEHIGDHVATGLVTSARKRIDENVVISPQTEAVIAGLHAKVLEAFDGSLLALKQQDSSLAAKVRKMKPEFAAMIEQIARHQVDRLRIEAPKRQHTYAREIELTETLDDIFKITRRIARTQIAVFDKPATQSA</sequence>
<feature type="transmembrane region" description="Helical" evidence="6">
    <location>
        <begin position="7"/>
        <end position="32"/>
    </location>
</feature>